<keyword evidence="1" id="KW-0472">Membrane</keyword>
<protein>
    <submittedName>
        <fullName evidence="2">Membrane protein</fullName>
    </submittedName>
</protein>
<dbReference type="RefSeq" id="WP_010917742.1">
    <property type="nucleotide sequence ID" value="NZ_LT719092.1"/>
</dbReference>
<dbReference type="OrthoDB" id="375529at2157"/>
<name>A0A1R4A992_9ARCH</name>
<reference evidence="3" key="1">
    <citation type="submission" date="2016-06" db="EMBL/GenBank/DDBJ databases">
        <authorList>
            <person name="Toshchakov V.S."/>
        </authorList>
    </citation>
    <scope>NUCLEOTIDE SEQUENCE [LARGE SCALE GENOMIC DNA]</scope>
    <source>
        <strain>PM4 (JCM 30641</strain>
        <strain evidence="3">\VKM B-2940)</strain>
    </source>
</reference>
<dbReference type="EMBL" id="LT719092">
    <property type="protein sequence ID" value="SJK85531.1"/>
    <property type="molecule type" value="Genomic_DNA"/>
</dbReference>
<keyword evidence="1" id="KW-0812">Transmembrane</keyword>
<dbReference type="KEGG" id="cdiv:CPM_1746"/>
<dbReference type="Proteomes" id="UP000187822">
    <property type="component" value="Chromosome I"/>
</dbReference>
<evidence type="ECO:0000313" key="2">
    <source>
        <dbReference type="EMBL" id="SJK85531.1"/>
    </source>
</evidence>
<keyword evidence="1" id="KW-1133">Transmembrane helix</keyword>
<dbReference type="AlphaFoldDB" id="A0A1R4A992"/>
<feature type="transmembrane region" description="Helical" evidence="1">
    <location>
        <begin position="6"/>
        <end position="29"/>
    </location>
</feature>
<evidence type="ECO:0000313" key="3">
    <source>
        <dbReference type="Proteomes" id="UP000187822"/>
    </source>
</evidence>
<keyword evidence="3" id="KW-1185">Reference proteome</keyword>
<proteinExistence type="predicted"/>
<accession>A0A1R4A992</accession>
<sequence length="70" mass="7928">MLNRYVYHIILVIIISIVTLIINVLSFLFKSVSNYLYLFDLAYVIGNSTHFVALSISSSGINIEDEKKST</sequence>
<organism evidence="2 3">
    <name type="scientific">Cuniculiplasma divulgatum</name>
    <dbReference type="NCBI Taxonomy" id="1673428"/>
    <lineage>
        <taxon>Archaea</taxon>
        <taxon>Methanobacteriati</taxon>
        <taxon>Thermoplasmatota</taxon>
        <taxon>Thermoplasmata</taxon>
        <taxon>Thermoplasmatales</taxon>
        <taxon>Cuniculiplasmataceae</taxon>
        <taxon>Cuniculiplasma</taxon>
    </lineage>
</organism>
<dbReference type="STRING" id="1673428.CPM_1746"/>
<evidence type="ECO:0000256" key="1">
    <source>
        <dbReference type="SAM" id="Phobius"/>
    </source>
</evidence>
<dbReference type="GeneID" id="30928327"/>
<gene>
    <name evidence="2" type="ORF">CPM_1746</name>
</gene>